<evidence type="ECO:0000313" key="1">
    <source>
        <dbReference type="EMBL" id="QIK75553.1"/>
    </source>
</evidence>
<reference evidence="1 2" key="1">
    <citation type="submission" date="2020-03" db="EMBL/GenBank/DDBJ databases">
        <title>Nocardioides sp. nov., isolated from fish.</title>
        <authorList>
            <person name="Hyun D.-W."/>
            <person name="Bae J.-W."/>
        </authorList>
    </citation>
    <scope>NUCLEOTIDE SEQUENCE [LARGE SCALE GENOMIC DNA]</scope>
    <source>
        <strain evidence="1 2">HDW12A</strain>
    </source>
</reference>
<organism evidence="1 2">
    <name type="scientific">Nocardioides piscis</name>
    <dbReference type="NCBI Taxonomy" id="2714938"/>
    <lineage>
        <taxon>Bacteria</taxon>
        <taxon>Bacillati</taxon>
        <taxon>Actinomycetota</taxon>
        <taxon>Actinomycetes</taxon>
        <taxon>Propionibacteriales</taxon>
        <taxon>Nocardioidaceae</taxon>
        <taxon>Nocardioides</taxon>
    </lineage>
</organism>
<evidence type="ECO:0000313" key="2">
    <source>
        <dbReference type="Proteomes" id="UP000502035"/>
    </source>
</evidence>
<dbReference type="RefSeq" id="WP_166317606.1">
    <property type="nucleotide sequence ID" value="NZ_CP049866.1"/>
</dbReference>
<dbReference type="AlphaFoldDB" id="A0A6G7YFI3"/>
<dbReference type="KEGG" id="npi:G7071_08985"/>
<sequence>MPRFSIGKSRREARLAALDAFRHSRRAVNEDVTTFGEELAELHVETLATPLDEGMRQDYQRALDAYEAAKDRLARAEVADDVSAVTRALAEGRFAHACVLAARDARPRPTRHEPCFFDPAHGPAERDVEWAPPGGVPRSLPVCFRDFERLTIGDEPDARLVPLGNRRVPWFASGPLYAPWAAGWYDDYIHDGRMEPARLTMVYAAAGMAGTAAGTWSDPGSWDGGGFSGGHFGGTVGDFGGDGGGGGGGGADGGGF</sequence>
<name>A0A6G7YFI3_9ACTN</name>
<dbReference type="Proteomes" id="UP000502035">
    <property type="component" value="Chromosome"/>
</dbReference>
<dbReference type="EMBL" id="CP049866">
    <property type="protein sequence ID" value="QIK75553.1"/>
    <property type="molecule type" value="Genomic_DNA"/>
</dbReference>
<keyword evidence="2" id="KW-1185">Reference proteome</keyword>
<protein>
    <submittedName>
        <fullName evidence="1">Uncharacterized protein</fullName>
    </submittedName>
</protein>
<accession>A0A6G7YFI3</accession>
<gene>
    <name evidence="1" type="ORF">G7071_08985</name>
</gene>
<proteinExistence type="predicted"/>